<dbReference type="SUPFAM" id="SSF53098">
    <property type="entry name" value="Ribonuclease H-like"/>
    <property type="match status" value="1"/>
</dbReference>
<evidence type="ECO:0000256" key="2">
    <source>
        <dbReference type="ARBA" id="ARBA00022723"/>
    </source>
</evidence>
<feature type="domain" description="HAT C-terminal dimerisation" evidence="7">
    <location>
        <begin position="749"/>
        <end position="824"/>
    </location>
</feature>
<dbReference type="InterPro" id="IPR052035">
    <property type="entry name" value="ZnF_BED_domain_contain"/>
</dbReference>
<dbReference type="GO" id="GO:0008270">
    <property type="term" value="F:zinc ion binding"/>
    <property type="evidence" value="ECO:0007669"/>
    <property type="project" value="UniProtKB-KW"/>
</dbReference>
<dbReference type="InterPro" id="IPR012337">
    <property type="entry name" value="RNaseH-like_sf"/>
</dbReference>
<feature type="region of interest" description="Disordered" evidence="6">
    <location>
        <begin position="1"/>
        <end position="131"/>
    </location>
</feature>
<dbReference type="InterPro" id="IPR008906">
    <property type="entry name" value="HATC_C_dom"/>
</dbReference>
<feature type="compositionally biased region" description="Polar residues" evidence="6">
    <location>
        <begin position="67"/>
        <end position="79"/>
    </location>
</feature>
<evidence type="ECO:0000256" key="3">
    <source>
        <dbReference type="ARBA" id="ARBA00022771"/>
    </source>
</evidence>
<dbReference type="GO" id="GO:0005634">
    <property type="term" value="C:nucleus"/>
    <property type="evidence" value="ECO:0007669"/>
    <property type="project" value="UniProtKB-SubCell"/>
</dbReference>
<comment type="caution">
    <text evidence="8">The sequence shown here is derived from an EMBL/GenBank/DDBJ whole genome shotgun (WGS) entry which is preliminary data.</text>
</comment>
<keyword evidence="4" id="KW-0862">Zinc</keyword>
<proteinExistence type="predicted"/>
<evidence type="ECO:0000313" key="8">
    <source>
        <dbReference type="EMBL" id="TFY67078.1"/>
    </source>
</evidence>
<comment type="subcellular location">
    <subcellularLocation>
        <location evidence="1">Nucleus</location>
    </subcellularLocation>
</comment>
<dbReference type="EMBL" id="SEKV01000064">
    <property type="protein sequence ID" value="TFY67078.1"/>
    <property type="molecule type" value="Genomic_DNA"/>
</dbReference>
<evidence type="ECO:0000313" key="9">
    <source>
        <dbReference type="Proteomes" id="UP000298390"/>
    </source>
</evidence>
<feature type="compositionally biased region" description="Basic and acidic residues" evidence="6">
    <location>
        <begin position="118"/>
        <end position="131"/>
    </location>
</feature>
<dbReference type="Proteomes" id="UP000298390">
    <property type="component" value="Unassembled WGS sequence"/>
</dbReference>
<dbReference type="AlphaFoldDB" id="A0A4Y9YZH8"/>
<evidence type="ECO:0000256" key="4">
    <source>
        <dbReference type="ARBA" id="ARBA00022833"/>
    </source>
</evidence>
<accession>A0A4Y9YZH8</accession>
<sequence>MVQSQKRTNSSPEATPQGGKRMRIPTEKVLAADAEKRPSKPKKTAAHGSTQTASQSRPASQDPAPVPTNQQAAQKTTSSVPVPDRRVRVEDIPEDEDSSSNDEVVEVDANGRRKKDRAPKEESPEEELARVSKEWSAPVYAFYKPEVTIKIDDDGKRAHLFHCANRGCKIIIKRWLDKQDRNSTSNLRKHTKKCFGEEALASADAIGSAAKARDGVKAYMRSGDLTVAFARTGKGPVTYSVRQHTKNETRAEIVRWVAESLRPFSIVEDRAFQALMKTGRPEYYLPSRWTVARDVQNVFKNTRTRIASMLQEYQGELNFATDCWTSPNHKAMVAFSVHFEIDGAPCRMVLDVIELARSHSGVNLAAAFADLVKDLGIDTKMLAVTADNATANDVMIDELDELIDDFRGQRARVRCFDHILNLVVKTLLKQFDTTRRRRNGNDDGLDAAEAALQELTEGMADIEDDDDVDEWDLDAVDLEDDDVDGWVDEQQNMTAEEVAELDATTRPVKLVLAKSLRKFAFSVIHSPTKLLPAWSSKLEQNDLPQENMPRDVRTRWNSTYMMLQFALEYRDAINALTGDRAMDLRRMELDDGEWKIVSQLCDVLKIFWDATQFFSRATPNLAMVIPVMDHLDEHLTNYSLKASVLPSIRAAVGLAKKTLNRYYGKTDESDTYRIAMVLHPRYKLRYFENARWQEGWINTAEELVRDEYADWRSRHAAMMKEIKKSKNIFDNLPALAPPKPAKVADELVAYLASDVEAVQDPVRWWYEHRRTYPNLSWMAISYLTIPATSADVERIFSRGRLVLPHIRNGMSAQSIRAVLCLGDWSKLGFVKDTDILKVTSESDNGAKMFVRGVTDN</sequence>
<protein>
    <recommendedName>
        <fullName evidence="7">HAT C-terminal dimerisation domain-containing protein</fullName>
    </recommendedName>
</protein>
<dbReference type="Pfam" id="PF05699">
    <property type="entry name" value="Dimer_Tnp_hAT"/>
    <property type="match status" value="1"/>
</dbReference>
<organism evidence="8 9">
    <name type="scientific">Rhodofomes roseus</name>
    <dbReference type="NCBI Taxonomy" id="34475"/>
    <lineage>
        <taxon>Eukaryota</taxon>
        <taxon>Fungi</taxon>
        <taxon>Dikarya</taxon>
        <taxon>Basidiomycota</taxon>
        <taxon>Agaricomycotina</taxon>
        <taxon>Agaricomycetes</taxon>
        <taxon>Polyporales</taxon>
        <taxon>Rhodofomes</taxon>
    </lineage>
</organism>
<keyword evidence="2" id="KW-0479">Metal-binding</keyword>
<feature type="compositionally biased region" description="Polar residues" evidence="6">
    <location>
        <begin position="1"/>
        <end position="14"/>
    </location>
</feature>
<evidence type="ECO:0000256" key="6">
    <source>
        <dbReference type="SAM" id="MobiDB-lite"/>
    </source>
</evidence>
<evidence type="ECO:0000256" key="1">
    <source>
        <dbReference type="ARBA" id="ARBA00004123"/>
    </source>
</evidence>
<feature type="compositionally biased region" description="Polar residues" evidence="6">
    <location>
        <begin position="47"/>
        <end position="59"/>
    </location>
</feature>
<evidence type="ECO:0000259" key="7">
    <source>
        <dbReference type="Pfam" id="PF05699"/>
    </source>
</evidence>
<dbReference type="PANTHER" id="PTHR46481:SF10">
    <property type="entry name" value="ZINC FINGER BED DOMAIN-CONTAINING PROTEIN 39"/>
    <property type="match status" value="1"/>
</dbReference>
<evidence type="ECO:0000256" key="5">
    <source>
        <dbReference type="ARBA" id="ARBA00023242"/>
    </source>
</evidence>
<feature type="compositionally biased region" description="Acidic residues" evidence="6">
    <location>
        <begin position="92"/>
        <end position="106"/>
    </location>
</feature>
<name>A0A4Y9YZH8_9APHY</name>
<keyword evidence="5" id="KW-0539">Nucleus</keyword>
<dbReference type="PANTHER" id="PTHR46481">
    <property type="entry name" value="ZINC FINGER BED DOMAIN-CONTAINING PROTEIN 4"/>
    <property type="match status" value="1"/>
</dbReference>
<keyword evidence="3" id="KW-0863">Zinc-finger</keyword>
<gene>
    <name evidence="8" type="ORF">EVJ58_g1873</name>
</gene>
<dbReference type="SUPFAM" id="SSF140996">
    <property type="entry name" value="Hermes dimerisation domain"/>
    <property type="match status" value="1"/>
</dbReference>
<dbReference type="GO" id="GO:0046983">
    <property type="term" value="F:protein dimerization activity"/>
    <property type="evidence" value="ECO:0007669"/>
    <property type="project" value="InterPro"/>
</dbReference>
<reference evidence="8 9" key="1">
    <citation type="submission" date="2019-01" db="EMBL/GenBank/DDBJ databases">
        <title>Genome sequencing of the rare red list fungi Fomitopsis rosea.</title>
        <authorList>
            <person name="Buettner E."/>
            <person name="Kellner H."/>
        </authorList>
    </citation>
    <scope>NUCLEOTIDE SEQUENCE [LARGE SCALE GENOMIC DNA]</scope>
    <source>
        <strain evidence="8 9">DSM 105464</strain>
    </source>
</reference>